<protein>
    <recommendedName>
        <fullName evidence="4">PrsW family intramembrane metalloprotease</fullName>
    </recommendedName>
</protein>
<dbReference type="RefSeq" id="WP_007850465.1">
    <property type="nucleotide sequence ID" value="NZ_CZAF01000004.1"/>
</dbReference>
<keyword evidence="1" id="KW-0472">Membrane</keyword>
<gene>
    <name evidence="2" type="ORF">ERS852462_01469</name>
</gene>
<feature type="transmembrane region" description="Helical" evidence="1">
    <location>
        <begin position="143"/>
        <end position="164"/>
    </location>
</feature>
<keyword evidence="1" id="KW-1133">Transmembrane helix</keyword>
<accession>A0A174HS10</accession>
<dbReference type="GO" id="GO:0008233">
    <property type="term" value="F:peptidase activity"/>
    <property type="evidence" value="ECO:0007669"/>
    <property type="project" value="InterPro"/>
</dbReference>
<feature type="transmembrane region" description="Helical" evidence="1">
    <location>
        <begin position="116"/>
        <end position="136"/>
    </location>
</feature>
<proteinExistence type="predicted"/>
<name>A0A174HS10_BACUN</name>
<feature type="transmembrane region" description="Helical" evidence="1">
    <location>
        <begin position="93"/>
        <end position="110"/>
    </location>
</feature>
<dbReference type="OrthoDB" id="5504276at2"/>
<dbReference type="InterPro" id="IPR026898">
    <property type="entry name" value="PrsW"/>
</dbReference>
<feature type="transmembrane region" description="Helical" evidence="1">
    <location>
        <begin position="184"/>
        <end position="207"/>
    </location>
</feature>
<dbReference type="PANTHER" id="PTHR36844:SF1">
    <property type="entry name" value="PROTEASE PRSW"/>
    <property type="match status" value="1"/>
</dbReference>
<dbReference type="Proteomes" id="UP000095614">
    <property type="component" value="Unassembled WGS sequence"/>
</dbReference>
<feature type="transmembrane region" description="Helical" evidence="1">
    <location>
        <begin position="219"/>
        <end position="236"/>
    </location>
</feature>
<dbReference type="PANTHER" id="PTHR36844">
    <property type="entry name" value="PROTEASE PRSW"/>
    <property type="match status" value="1"/>
</dbReference>
<evidence type="ECO:0008006" key="4">
    <source>
        <dbReference type="Google" id="ProtNLM"/>
    </source>
</evidence>
<evidence type="ECO:0000313" key="3">
    <source>
        <dbReference type="Proteomes" id="UP000095614"/>
    </source>
</evidence>
<feature type="transmembrane region" description="Helical" evidence="1">
    <location>
        <begin position="288"/>
        <end position="305"/>
    </location>
</feature>
<reference evidence="2 3" key="1">
    <citation type="submission" date="2015-09" db="EMBL/GenBank/DDBJ databases">
        <authorList>
            <consortium name="Pathogen Informatics"/>
        </authorList>
    </citation>
    <scope>NUCLEOTIDE SEQUENCE [LARGE SCALE GENOMIC DNA]</scope>
    <source>
        <strain evidence="2 3">2789STDY5834847</strain>
    </source>
</reference>
<sequence>MIYVKRNNQEFGPYDESTLLTYVNSGQILRSDSARNDATNEENTVKYFLKKAGLKPKVPHKGHLFHQLAMIGGELILPKSTIISKQWLSDKRLLLLALIGLFPTIFMAIPFPAMGIFYAIALYFSCIWGIFFYYFFRTKQVSLKYTLIVFFMTQLCIFFLWDIVGWTKLNPFYNLVNLPFPFNFIGYTLGVGTTEEFAKAIPLYILIARAKEPLIPQTLVFYGLMAGIAFGVYEGVGYQTSVNTQLDYTGAFFMNIARLTSLPFLHAIWCGIGGYFIAFANLYPKYRISLYFLSLAIPALLHGLYDTLCGYSVLIFIAVGICFIAVLLLMTYLKQGVNYQSKLRN</sequence>
<evidence type="ECO:0000313" key="2">
    <source>
        <dbReference type="EMBL" id="CUO76356.1"/>
    </source>
</evidence>
<dbReference type="AlphaFoldDB" id="A0A174HS10"/>
<organism evidence="2 3">
    <name type="scientific">Bacteroides uniformis</name>
    <dbReference type="NCBI Taxonomy" id="820"/>
    <lineage>
        <taxon>Bacteria</taxon>
        <taxon>Pseudomonadati</taxon>
        <taxon>Bacteroidota</taxon>
        <taxon>Bacteroidia</taxon>
        <taxon>Bacteroidales</taxon>
        <taxon>Bacteroidaceae</taxon>
        <taxon>Bacteroides</taxon>
    </lineage>
</organism>
<dbReference type="EMBL" id="CZAF01000004">
    <property type="protein sequence ID" value="CUO76356.1"/>
    <property type="molecule type" value="Genomic_DNA"/>
</dbReference>
<evidence type="ECO:0000256" key="1">
    <source>
        <dbReference type="SAM" id="Phobius"/>
    </source>
</evidence>
<feature type="transmembrane region" description="Helical" evidence="1">
    <location>
        <begin position="311"/>
        <end position="333"/>
    </location>
</feature>
<feature type="transmembrane region" description="Helical" evidence="1">
    <location>
        <begin position="256"/>
        <end position="276"/>
    </location>
</feature>
<dbReference type="Pfam" id="PF13367">
    <property type="entry name" value="PrsW-protease"/>
    <property type="match status" value="1"/>
</dbReference>
<keyword evidence="1" id="KW-0812">Transmembrane</keyword>